<evidence type="ECO:0000259" key="7">
    <source>
        <dbReference type="Pfam" id="PF00248"/>
    </source>
</evidence>
<feature type="domain" description="NADP-dependent oxidoreductase" evidence="7">
    <location>
        <begin position="15"/>
        <end position="256"/>
    </location>
</feature>
<feature type="binding site" evidence="5">
    <location>
        <position position="106"/>
    </location>
    <ligand>
        <name>substrate</name>
    </ligand>
</feature>
<dbReference type="STRING" id="1856638.A9Q68_09165"/>
<dbReference type="PIRSF" id="PIRSF000097">
    <property type="entry name" value="AKR"/>
    <property type="match status" value="1"/>
</dbReference>
<dbReference type="GO" id="GO:0016616">
    <property type="term" value="F:oxidoreductase activity, acting on the CH-OH group of donors, NAD or NADP as acceptor"/>
    <property type="evidence" value="ECO:0007669"/>
    <property type="project" value="UniProtKB-ARBA"/>
</dbReference>
<organism evidence="8 9">
    <name type="scientific">Streptococcus bovimastitidis</name>
    <dbReference type="NCBI Taxonomy" id="1856638"/>
    <lineage>
        <taxon>Bacteria</taxon>
        <taxon>Bacillati</taxon>
        <taxon>Bacillota</taxon>
        <taxon>Bacilli</taxon>
        <taxon>Lactobacillales</taxon>
        <taxon>Streptococcaceae</taxon>
        <taxon>Streptococcus</taxon>
    </lineage>
</organism>
<evidence type="ECO:0000256" key="5">
    <source>
        <dbReference type="PIRSR" id="PIRSR000097-2"/>
    </source>
</evidence>
<keyword evidence="3" id="KW-0560">Oxidoreductase</keyword>
<dbReference type="PROSITE" id="PS00062">
    <property type="entry name" value="ALDOKETO_REDUCTASE_2"/>
    <property type="match status" value="1"/>
</dbReference>
<dbReference type="RefSeq" id="WP_071794414.1">
    <property type="nucleotide sequence ID" value="NZ_LZDD01000003.1"/>
</dbReference>
<accession>A0A1L8MKV9</accession>
<dbReference type="InterPro" id="IPR018170">
    <property type="entry name" value="Aldo/ket_reductase_CS"/>
</dbReference>
<dbReference type="PRINTS" id="PR00069">
    <property type="entry name" value="ALDKETRDTASE"/>
</dbReference>
<comment type="similarity">
    <text evidence="1">Belongs to the aldo/keto reductase family.</text>
</comment>
<dbReference type="Proteomes" id="UP000182015">
    <property type="component" value="Unassembled WGS sequence"/>
</dbReference>
<evidence type="ECO:0000256" key="2">
    <source>
        <dbReference type="ARBA" id="ARBA00022857"/>
    </source>
</evidence>
<reference evidence="9" key="1">
    <citation type="submission" date="2016-06" db="EMBL/GenBank/DDBJ databases">
        <authorList>
            <person name="de Vries S.P.W."/>
            <person name="Hadjirin N.F."/>
            <person name="Lay E.M."/>
            <person name="Zadoks R.N."/>
            <person name="Peacock S.J."/>
            <person name="Parkhill J."/>
            <person name="Grant A.J."/>
            <person name="Mcdougall S."/>
            <person name="Holmes M.A."/>
        </authorList>
    </citation>
    <scope>NUCLEOTIDE SEQUENCE [LARGE SCALE GENOMIC DNA]</scope>
    <source>
        <strain evidence="9">NZ1587</strain>
    </source>
</reference>
<dbReference type="CDD" id="cd19071">
    <property type="entry name" value="AKR_AKR1-5-like"/>
    <property type="match status" value="1"/>
</dbReference>
<dbReference type="FunFam" id="3.20.20.100:FF:000015">
    <property type="entry name" value="Oxidoreductase, aldo/keto reductase family"/>
    <property type="match status" value="1"/>
</dbReference>
<feature type="site" description="Lowers pKa of active site Tyr" evidence="6">
    <location>
        <position position="73"/>
    </location>
</feature>
<evidence type="ECO:0000313" key="8">
    <source>
        <dbReference type="EMBL" id="OJF71351.1"/>
    </source>
</evidence>
<evidence type="ECO:0000256" key="1">
    <source>
        <dbReference type="ARBA" id="ARBA00007905"/>
    </source>
</evidence>
<evidence type="ECO:0000256" key="4">
    <source>
        <dbReference type="PIRSR" id="PIRSR000097-1"/>
    </source>
</evidence>
<dbReference type="Pfam" id="PF00248">
    <property type="entry name" value="Aldo_ket_red"/>
    <property type="match status" value="1"/>
</dbReference>
<proteinExistence type="inferred from homology"/>
<evidence type="ECO:0000256" key="3">
    <source>
        <dbReference type="ARBA" id="ARBA00023002"/>
    </source>
</evidence>
<comment type="caution">
    <text evidence="8">The sequence shown here is derived from an EMBL/GenBank/DDBJ whole genome shotgun (WGS) entry which is preliminary data.</text>
</comment>
<dbReference type="InterPro" id="IPR036812">
    <property type="entry name" value="NAD(P)_OxRdtase_dom_sf"/>
</dbReference>
<evidence type="ECO:0000256" key="6">
    <source>
        <dbReference type="PIRSR" id="PIRSR000097-3"/>
    </source>
</evidence>
<protein>
    <recommendedName>
        <fullName evidence="7">NADP-dependent oxidoreductase domain-containing protein</fullName>
    </recommendedName>
</protein>
<dbReference type="EMBL" id="LZDD01000003">
    <property type="protein sequence ID" value="OJF71351.1"/>
    <property type="molecule type" value="Genomic_DNA"/>
</dbReference>
<evidence type="ECO:0000313" key="9">
    <source>
        <dbReference type="Proteomes" id="UP000182015"/>
    </source>
</evidence>
<dbReference type="OrthoDB" id="9804790at2"/>
<dbReference type="InterPro" id="IPR020471">
    <property type="entry name" value="AKR"/>
</dbReference>
<feature type="active site" description="Proton donor" evidence="4">
    <location>
        <position position="48"/>
    </location>
</feature>
<keyword evidence="2" id="KW-0521">NADP</keyword>
<dbReference type="InterPro" id="IPR023210">
    <property type="entry name" value="NADP_OxRdtase_dom"/>
</dbReference>
<gene>
    <name evidence="8" type="ORF">A9Q68_09165</name>
</gene>
<keyword evidence="9" id="KW-1185">Reference proteome</keyword>
<sequence>MEYLTLNTGAKMPIVGLGTWNLSGQECVDTVSKAIDNGYQLIDTAQMYDNEREVGFAIANSKMNRESLFITTKLDSRSNSYQKAKDRINQSLSNLNVDYLDLLLIHEPYSSDVEIYRAMEEALKEGKIKAIGLSNYNKNNYQRILENCKIIPAVNQIESHLFFQRQSFQNFLSTQGTLIQAWSPLSQNKVDLTKISEISSIADHYSKTPAQVVLRFMIQRGISVIPKTRREERLIENISLFDFELSKSEMETLFQLDKDETLFKWTIGLN</sequence>
<dbReference type="Gene3D" id="3.20.20.100">
    <property type="entry name" value="NADP-dependent oxidoreductase domain"/>
    <property type="match status" value="1"/>
</dbReference>
<dbReference type="SUPFAM" id="SSF51430">
    <property type="entry name" value="NAD(P)-linked oxidoreductase"/>
    <property type="match status" value="1"/>
</dbReference>
<dbReference type="AlphaFoldDB" id="A0A1L8MKV9"/>
<dbReference type="PANTHER" id="PTHR43827:SF3">
    <property type="entry name" value="NADP-DEPENDENT OXIDOREDUCTASE DOMAIN-CONTAINING PROTEIN"/>
    <property type="match status" value="1"/>
</dbReference>
<dbReference type="PANTHER" id="PTHR43827">
    <property type="entry name" value="2,5-DIKETO-D-GLUCONIC ACID REDUCTASE"/>
    <property type="match status" value="1"/>
</dbReference>
<name>A0A1L8MKV9_9STRE</name>